<feature type="transmembrane region" description="Helical" evidence="15">
    <location>
        <begin position="1558"/>
        <end position="1580"/>
    </location>
</feature>
<dbReference type="SMART" id="SM00382">
    <property type="entry name" value="AAA"/>
    <property type="match status" value="2"/>
</dbReference>
<evidence type="ECO:0000256" key="9">
    <source>
        <dbReference type="ARBA" id="ARBA00022741"/>
    </source>
</evidence>
<evidence type="ECO:0000256" key="15">
    <source>
        <dbReference type="SAM" id="Phobius"/>
    </source>
</evidence>
<dbReference type="Proteomes" id="UP001175271">
    <property type="component" value="Unassembled WGS sequence"/>
</dbReference>
<dbReference type="Pfam" id="PF09258">
    <property type="entry name" value="Glyco_transf_64"/>
    <property type="match status" value="1"/>
</dbReference>
<dbReference type="EMBL" id="JAUCMV010000004">
    <property type="protein sequence ID" value="KAK0405325.1"/>
    <property type="molecule type" value="Genomic_DNA"/>
</dbReference>
<evidence type="ECO:0000256" key="12">
    <source>
        <dbReference type="ARBA" id="ARBA00023136"/>
    </source>
</evidence>
<evidence type="ECO:0000256" key="6">
    <source>
        <dbReference type="ARBA" id="ARBA00022679"/>
    </source>
</evidence>
<dbReference type="PROSITE" id="PS00211">
    <property type="entry name" value="ABC_TRANSPORTER_1"/>
    <property type="match status" value="2"/>
</dbReference>
<dbReference type="Gene3D" id="3.90.550.10">
    <property type="entry name" value="Spore Coat Polysaccharide Biosynthesis Protein SpsA, Chain A"/>
    <property type="match status" value="1"/>
</dbReference>
<feature type="transmembrane region" description="Helical" evidence="15">
    <location>
        <begin position="795"/>
        <end position="814"/>
    </location>
</feature>
<comment type="similarity">
    <text evidence="4">Belongs to the glycosyltransferase 47 family.</text>
</comment>
<dbReference type="PANTHER" id="PTHR43394:SF27">
    <property type="entry name" value="ATP-DEPENDENT TRANSLOCASE ABCB1-LIKE"/>
    <property type="match status" value="1"/>
</dbReference>
<dbReference type="InterPro" id="IPR017871">
    <property type="entry name" value="ABC_transporter-like_CS"/>
</dbReference>
<feature type="transmembrane region" description="Helical" evidence="15">
    <location>
        <begin position="1478"/>
        <end position="1495"/>
    </location>
</feature>
<dbReference type="InterPro" id="IPR039421">
    <property type="entry name" value="Type_1_exporter"/>
</dbReference>
<feature type="domain" description="ABC transmembrane type-1" evidence="17">
    <location>
        <begin position="1341"/>
        <end position="1621"/>
    </location>
</feature>
<evidence type="ECO:0000256" key="3">
    <source>
        <dbReference type="ARBA" id="ARBA00007577"/>
    </source>
</evidence>
<dbReference type="Gene3D" id="3.40.50.300">
    <property type="entry name" value="P-loop containing nucleotide triphosphate hydrolases"/>
    <property type="match status" value="2"/>
</dbReference>
<dbReference type="GO" id="GO:0016887">
    <property type="term" value="F:ATP hydrolysis activity"/>
    <property type="evidence" value="ECO:0007669"/>
    <property type="project" value="InterPro"/>
</dbReference>
<dbReference type="InterPro" id="IPR040911">
    <property type="entry name" value="Exostosin_GT47"/>
</dbReference>
<dbReference type="CDD" id="cd03249">
    <property type="entry name" value="ABC_MTABC3_MDL1_MDL2"/>
    <property type="match status" value="2"/>
</dbReference>
<dbReference type="Pfam" id="PF00005">
    <property type="entry name" value="ABC_tran"/>
    <property type="match status" value="2"/>
</dbReference>
<dbReference type="InterPro" id="IPR036640">
    <property type="entry name" value="ABC1_TM_sf"/>
</dbReference>
<dbReference type="InterPro" id="IPR029044">
    <property type="entry name" value="Nucleotide-diphossugar_trans"/>
</dbReference>
<dbReference type="PROSITE" id="PS50893">
    <property type="entry name" value="ABC_TRANSPORTER_2"/>
    <property type="match status" value="2"/>
</dbReference>
<dbReference type="InterPro" id="IPR003593">
    <property type="entry name" value="AAA+_ATPase"/>
</dbReference>
<dbReference type="Gene3D" id="1.20.1560.10">
    <property type="entry name" value="ABC transporter type 1, transmembrane domain"/>
    <property type="match status" value="1"/>
</dbReference>
<name>A0AA39HGB2_9BILA</name>
<dbReference type="GO" id="GO:0090374">
    <property type="term" value="P:oligopeptide export from mitochondrion"/>
    <property type="evidence" value="ECO:0007669"/>
    <property type="project" value="TreeGrafter"/>
</dbReference>
<evidence type="ECO:0000256" key="13">
    <source>
        <dbReference type="ARBA" id="ARBA00023157"/>
    </source>
</evidence>
<feature type="transmembrane region" description="Helical" evidence="15">
    <location>
        <begin position="1369"/>
        <end position="1386"/>
    </location>
</feature>
<dbReference type="PANTHER" id="PTHR43394">
    <property type="entry name" value="ATP-DEPENDENT PERMEASE MDL1, MITOCHONDRIAL"/>
    <property type="match status" value="1"/>
</dbReference>
<dbReference type="GO" id="GO:0005789">
    <property type="term" value="C:endoplasmic reticulum membrane"/>
    <property type="evidence" value="ECO:0007669"/>
    <property type="project" value="UniProtKB-SubCell"/>
</dbReference>
<feature type="domain" description="ABC transporter" evidence="16">
    <location>
        <begin position="972"/>
        <end position="1208"/>
    </location>
</feature>
<comment type="caution">
    <text evidence="18">The sequence shown here is derived from an EMBL/GenBank/DDBJ whole genome shotgun (WGS) entry which is preliminary data.</text>
</comment>
<keyword evidence="13" id="KW-1015">Disulfide bond</keyword>
<evidence type="ECO:0000256" key="8">
    <source>
        <dbReference type="ARBA" id="ARBA00022737"/>
    </source>
</evidence>
<proteinExistence type="inferred from homology"/>
<feature type="transmembrane region" description="Helical" evidence="15">
    <location>
        <begin position="1342"/>
        <end position="1362"/>
    </location>
</feature>
<dbReference type="FunFam" id="3.40.50.300:FF:001370">
    <property type="entry name" value="p-GlycoProtein related"/>
    <property type="match status" value="1"/>
</dbReference>
<feature type="transmembrane region" description="Helical" evidence="15">
    <location>
        <begin position="692"/>
        <end position="714"/>
    </location>
</feature>
<dbReference type="GO" id="GO:0005524">
    <property type="term" value="F:ATP binding"/>
    <property type="evidence" value="ECO:0007669"/>
    <property type="project" value="UniProtKB-KW"/>
</dbReference>
<feature type="transmembrane region" description="Helical" evidence="15">
    <location>
        <begin position="768"/>
        <end position="788"/>
    </location>
</feature>
<evidence type="ECO:0000256" key="11">
    <source>
        <dbReference type="ARBA" id="ARBA00022989"/>
    </source>
</evidence>
<dbReference type="GO" id="GO:0005743">
    <property type="term" value="C:mitochondrial inner membrane"/>
    <property type="evidence" value="ECO:0007669"/>
    <property type="project" value="TreeGrafter"/>
</dbReference>
<organism evidence="18 19">
    <name type="scientific">Steinernema hermaphroditum</name>
    <dbReference type="NCBI Taxonomy" id="289476"/>
    <lineage>
        <taxon>Eukaryota</taxon>
        <taxon>Metazoa</taxon>
        <taxon>Ecdysozoa</taxon>
        <taxon>Nematoda</taxon>
        <taxon>Chromadorea</taxon>
        <taxon>Rhabditida</taxon>
        <taxon>Tylenchina</taxon>
        <taxon>Panagrolaimomorpha</taxon>
        <taxon>Strongyloidoidea</taxon>
        <taxon>Steinernematidae</taxon>
        <taxon>Steinernema</taxon>
    </lineage>
</organism>
<accession>A0AA39HGB2</accession>
<comment type="subcellular location">
    <subcellularLocation>
        <location evidence="2">Endoplasmic reticulum membrane</location>
        <topology evidence="2">Single-pass type II membrane protein</topology>
    </subcellularLocation>
    <subcellularLocation>
        <location evidence="1">Membrane</location>
        <topology evidence="1">Multi-pass membrane protein</topology>
    </subcellularLocation>
</comment>
<keyword evidence="8" id="KW-0677">Repeat</keyword>
<dbReference type="FunFam" id="3.40.50.300:FF:000240">
    <property type="entry name" value="ABC transporter B family member 20"/>
    <property type="match status" value="1"/>
</dbReference>
<reference evidence="18" key="1">
    <citation type="submission" date="2023-06" db="EMBL/GenBank/DDBJ databases">
        <title>Genomic analysis of the entomopathogenic nematode Steinernema hermaphroditum.</title>
        <authorList>
            <person name="Schwarz E.M."/>
            <person name="Heppert J.K."/>
            <person name="Baniya A."/>
            <person name="Schwartz H.T."/>
            <person name="Tan C.-H."/>
            <person name="Antoshechkin I."/>
            <person name="Sternberg P.W."/>
            <person name="Goodrich-Blair H."/>
            <person name="Dillman A.R."/>
        </authorList>
    </citation>
    <scope>NUCLEOTIDE SEQUENCE</scope>
    <source>
        <strain evidence="18">PS9179</strain>
        <tissue evidence="18">Whole animal</tissue>
    </source>
</reference>
<feature type="transmembrane region" description="Helical" evidence="15">
    <location>
        <begin position="878"/>
        <end position="896"/>
    </location>
</feature>
<evidence type="ECO:0000313" key="18">
    <source>
        <dbReference type="EMBL" id="KAK0405325.1"/>
    </source>
</evidence>
<dbReference type="InterPro" id="IPR027417">
    <property type="entry name" value="P-loop_NTPase"/>
</dbReference>
<dbReference type="InterPro" id="IPR003439">
    <property type="entry name" value="ABC_transporter-like_ATP-bd"/>
</dbReference>
<feature type="transmembrane region" description="Helical" evidence="15">
    <location>
        <begin position="1454"/>
        <end position="1472"/>
    </location>
</feature>
<dbReference type="GO" id="GO:0009636">
    <property type="term" value="P:response to toxic substance"/>
    <property type="evidence" value="ECO:0007669"/>
    <property type="project" value="UniProtKB-ARBA"/>
</dbReference>
<dbReference type="SUPFAM" id="SSF52540">
    <property type="entry name" value="P-loop containing nucleoside triphosphate hydrolases"/>
    <property type="match status" value="2"/>
</dbReference>
<dbReference type="Pfam" id="PF03016">
    <property type="entry name" value="Exostosin_GT47"/>
    <property type="match status" value="1"/>
</dbReference>
<feature type="domain" description="ABC transmembrane type-1" evidence="17">
    <location>
        <begin position="614"/>
        <end position="927"/>
    </location>
</feature>
<keyword evidence="10" id="KW-0067">ATP-binding</keyword>
<feature type="domain" description="ABC transporter" evidence="16">
    <location>
        <begin position="1656"/>
        <end position="1889"/>
    </location>
</feature>
<keyword evidence="5" id="KW-0813">Transport</keyword>
<keyword evidence="9" id="KW-0547">Nucleotide-binding</keyword>
<evidence type="ECO:0000256" key="1">
    <source>
        <dbReference type="ARBA" id="ARBA00004141"/>
    </source>
</evidence>
<protein>
    <submittedName>
        <fullName evidence="18">Uncharacterized protein</fullName>
    </submittedName>
</protein>
<evidence type="ECO:0000259" key="16">
    <source>
        <dbReference type="PROSITE" id="PS50893"/>
    </source>
</evidence>
<evidence type="ECO:0000256" key="2">
    <source>
        <dbReference type="ARBA" id="ARBA00004648"/>
    </source>
</evidence>
<dbReference type="InterPro" id="IPR011527">
    <property type="entry name" value="ABC1_TM_dom"/>
</dbReference>
<dbReference type="GO" id="GO:0016757">
    <property type="term" value="F:glycosyltransferase activity"/>
    <property type="evidence" value="ECO:0007669"/>
    <property type="project" value="InterPro"/>
</dbReference>
<keyword evidence="14" id="KW-0325">Glycoprotein</keyword>
<dbReference type="SUPFAM" id="SSF90123">
    <property type="entry name" value="ABC transporter transmembrane region"/>
    <property type="match status" value="2"/>
</dbReference>
<keyword evidence="6" id="KW-0808">Transferase</keyword>
<keyword evidence="12 15" id="KW-0472">Membrane</keyword>
<keyword evidence="19" id="KW-1185">Reference proteome</keyword>
<feature type="transmembrane region" description="Helical" evidence="15">
    <location>
        <begin position="908"/>
        <end position="929"/>
    </location>
</feature>
<comment type="similarity">
    <text evidence="3">Belongs to the ABC transporter superfamily. ABCB family. Multidrug resistance exporter (TC 3.A.1.201) subfamily.</text>
</comment>
<dbReference type="InterPro" id="IPR015338">
    <property type="entry name" value="GT64_dom"/>
</dbReference>
<gene>
    <name evidence="18" type="ORF">QR680_017924</name>
</gene>
<keyword evidence="7 15" id="KW-0812">Transmembrane</keyword>
<evidence type="ECO:0000256" key="4">
    <source>
        <dbReference type="ARBA" id="ARBA00010271"/>
    </source>
</evidence>
<dbReference type="Pfam" id="PF00664">
    <property type="entry name" value="ABC_membrane"/>
    <property type="match status" value="2"/>
</dbReference>
<evidence type="ECO:0000259" key="17">
    <source>
        <dbReference type="PROSITE" id="PS50929"/>
    </source>
</evidence>
<evidence type="ECO:0000256" key="10">
    <source>
        <dbReference type="ARBA" id="ARBA00022840"/>
    </source>
</evidence>
<dbReference type="PROSITE" id="PS50929">
    <property type="entry name" value="ABC_TM1F"/>
    <property type="match status" value="2"/>
</dbReference>
<dbReference type="GO" id="GO:1901135">
    <property type="term" value="P:carbohydrate derivative metabolic process"/>
    <property type="evidence" value="ECO:0007669"/>
    <property type="project" value="UniProtKB-ARBA"/>
</dbReference>
<keyword evidence="11 15" id="KW-1133">Transmembrane helix</keyword>
<evidence type="ECO:0000256" key="14">
    <source>
        <dbReference type="ARBA" id="ARBA00023180"/>
    </source>
</evidence>
<evidence type="ECO:0000256" key="5">
    <source>
        <dbReference type="ARBA" id="ARBA00022448"/>
    </source>
</evidence>
<dbReference type="GO" id="GO:0015421">
    <property type="term" value="F:ABC-type oligopeptide transporter activity"/>
    <property type="evidence" value="ECO:0007669"/>
    <property type="project" value="TreeGrafter"/>
</dbReference>
<feature type="transmembrane region" description="Helical" evidence="15">
    <location>
        <begin position="612"/>
        <end position="634"/>
    </location>
</feature>
<sequence>MEKCFDFSKCKDVDNLKVFVYPDPPSGSDTESSSSTHSAVYSNILRIIRESPFYTNDSSEACLFVLNIDTIDRDRRSENYVLDIAHLIGKLPKELWNGGKNHVIFNLYHGTFPDYADLNLGFNIGNAMVGRASWSSEALNYGFDFGFPLFHKEHPIRSAVVPKKNSTSNRYMVSFKGKRYVYGIGSETRDSLHHLHNGKSSIMVTTCRHNNDWKKFEDSRCTQDNEAYDKWDYEELLANSTFCLTPRGRRLGSFRFLETLRAGCIPVVLSDEWELPFSEVIDWSEAALTAQEKDVLLVSDMLWDIGLQKIQHMRRRGRILYHKHFSSVDKIVRTTFEMIFERIRRRANRPARLSMKLNGVAHTALRGSAHLSGTEAVVLCNTKYSNRINRIVNALNTIDNITSIVVLWPAARGQPPEIEAFQSSVPLSLFTIPEPSTSEFLNLRTNSSTDFMLFIDERVQVTKKDFAAMNTAIQLSPNRFLSWHATGQKIDNILLGLLHFAAVRRSIVAEYPRWLPTVARQWADDSMRHCHAVLFNLMMADISMAGAEVVSPIPPEQWMKARNYAVCVNKKTGRFSLISSSARVESRPLTMAKKWGGLSAMYGFADRVDIQLMLIGLVLALIQAVLPPFVWLVMGDFVSLSIEREEVKVNKTKTIALFEESLLGDLNATLPTNLATRQSAIDREFEDSATPVFIAMLTLSIATFISAFFQRLAWEVSGIRQVFRVKKAYIRKLLHMDVAWLESRHSGQVASMLHDHADSIYQGIADHFPMVIFIFSYLFVSLSVCFYIQWDVTLVMFLALPLLIGTRLIFSKWFCKTMDEELKLQNKMTNLVQETFSCIRTVVSFGAQKQTIAKYEKLSAEHNQLTEERLTASSVYDALAQVLLTELIFTAALCYGMWRVGDENPGRLAALGINMLYMCVTSISIGFHMNGTTTAKQNAGEMAAILEEAPLIEADSTRQKGSVIKQKGKGAISFKNIRFAYPSRPDIEVLKGISFDVAAGEHLAIVGSSGSGKSTLTALMLRFYDPNSGSITLDDVNLKRMNPNDLRAQLGLVSQEPVLFDGTISDNIRYGRLDATQADINDAARKAEAWQFISALPEGMKTRVGDRGLQLSGGQKQRVAIARAVIRNPSVIIFDEATSALDTKHEGEVQKAIDAASQGLTTITIAHRLTTVKNADRIIVIESGEIVEEGTPEELMGKTDGRFYRMYTDQKLDALTLPPFPRTSNLVGKFSMGPADMHHLDPESRRRAWARSSLGAHKRLGKSYSVLSQDRAKLALPVMSKKRSRLDNAFKTNVMEVAVEEKSFEDETSLPGKDTNFHAVWSLIKSYKDGYTRLACSIPVTILRGFFFLLVCFEVASVLEIAMASEDEMAQQVFITAAVYVALSIIKTMFEAVGRLFVALYGHGFCAHLRSHMFRKLLRHGAAYFDEVSNSPGRLVHKLINDTASLNRIVGDKLDLLLPAIICSTVSVTIALYINWKLALLCGFQFPAFFLFRLVELRETSKRQRQMVEEEKKAANLATVVLSNMSTIKAYSLQEHFNEIFCDALRPIQRAMKRQSCISAFVFACQFSFTYILIAITLHFGKVMMLSNEITPFDYLRVVLLTQFGANFISQLIASVTDLTKARVAAENILNVINENAVDMDNLTDEGLRPKVVGRLTLQNIEFRYPSRPIVPILKNLSLQVAPGQSIAIVGPSGSGKSSIIALFQRMYSPTSGQVMLDNYNVKSINPSYLRRVVVSVGQEPSLFSFTLKENIAYGLPEDEATMEKIIKAAKIANIHDFIGYDTEVGEFGAQLSGGQKQRIAIARAMVRDPVVLLLDEATAALDSTSEKAVQAALESASKSCTCIHVAHRLSSIRTVDKIVVLVDGEIAEQGTHQELMEEKGLYYEMNELEM</sequence>
<evidence type="ECO:0000256" key="7">
    <source>
        <dbReference type="ARBA" id="ARBA00022692"/>
    </source>
</evidence>
<evidence type="ECO:0000313" key="19">
    <source>
        <dbReference type="Proteomes" id="UP001175271"/>
    </source>
</evidence>